<keyword evidence="5 12" id="KW-0812">Transmembrane</keyword>
<keyword evidence="7 12" id="KW-1133">Transmembrane helix</keyword>
<dbReference type="CDD" id="cd00310">
    <property type="entry name" value="ATP-synt_Fo_a_6"/>
    <property type="match status" value="1"/>
</dbReference>
<proteinExistence type="inferred from homology"/>
<feature type="transmembrane region" description="Helical" evidence="12">
    <location>
        <begin position="96"/>
        <end position="115"/>
    </location>
</feature>
<keyword evidence="4" id="KW-0138">CF(0)</keyword>
<evidence type="ECO:0000256" key="11">
    <source>
        <dbReference type="RuleBase" id="RU004450"/>
    </source>
</evidence>
<evidence type="ECO:0000256" key="8">
    <source>
        <dbReference type="ARBA" id="ARBA00023065"/>
    </source>
</evidence>
<dbReference type="Gene3D" id="1.20.120.220">
    <property type="entry name" value="ATP synthase, F0 complex, subunit A"/>
    <property type="match status" value="1"/>
</dbReference>
<dbReference type="InterPro" id="IPR000568">
    <property type="entry name" value="ATP_synth_F0_asu"/>
</dbReference>
<geneLocation type="mitochondrion" evidence="13"/>
<keyword evidence="9 12" id="KW-0472">Membrane</keyword>
<name>A0A343S9Z3_9CRUS</name>
<dbReference type="AlphaFoldDB" id="A0A343S9Z3"/>
<dbReference type="InterPro" id="IPR035908">
    <property type="entry name" value="F0_ATP_A_sf"/>
</dbReference>
<evidence type="ECO:0000256" key="6">
    <source>
        <dbReference type="ARBA" id="ARBA00022781"/>
    </source>
</evidence>
<dbReference type="SUPFAM" id="SSF81336">
    <property type="entry name" value="F1F0 ATP synthase subunit A"/>
    <property type="match status" value="1"/>
</dbReference>
<dbReference type="InterPro" id="IPR023011">
    <property type="entry name" value="ATP_synth_F0_asu_AS"/>
</dbReference>
<dbReference type="InterPro" id="IPR045083">
    <property type="entry name" value="ATP_synth_F0_asu_bact/mt"/>
</dbReference>
<dbReference type="Pfam" id="PF00119">
    <property type="entry name" value="ATP-synt_A"/>
    <property type="match status" value="1"/>
</dbReference>
<evidence type="ECO:0000256" key="4">
    <source>
        <dbReference type="ARBA" id="ARBA00022547"/>
    </source>
</evidence>
<evidence type="ECO:0000256" key="1">
    <source>
        <dbReference type="ARBA" id="ARBA00004141"/>
    </source>
</evidence>
<sequence>MTNLFSIFDPATSSFLSLNWLSFFIFIYMFPYKMWLTPSRYISIMTYLTDYLFSQFKPITKKMQFILIVSITYFIFIMFNNVMGLFPYIFTASSHMVFTLSLAFMSWLALMLYGWLNNYSNLLVHMIPQGTPYILMPFMVIIETISNLIRPGTLAVRLAANMIAGHLLMVLLSNALANSSMYIFSLVFTAQMALTLLEAAVSFIQAYVFSVLVTLYMDEFAN</sequence>
<dbReference type="GO" id="GO:0005743">
    <property type="term" value="C:mitochondrial inner membrane"/>
    <property type="evidence" value="ECO:0007669"/>
    <property type="project" value="UniProtKB-SubCell"/>
</dbReference>
<feature type="transmembrane region" description="Helical" evidence="12">
    <location>
        <begin position="162"/>
        <end position="184"/>
    </location>
</feature>
<evidence type="ECO:0000256" key="3">
    <source>
        <dbReference type="ARBA" id="ARBA00022448"/>
    </source>
</evidence>
<evidence type="ECO:0000256" key="10">
    <source>
        <dbReference type="ARBA" id="ARBA00023310"/>
    </source>
</evidence>
<evidence type="ECO:0000313" key="13">
    <source>
        <dbReference type="EMBL" id="AUO29126.1"/>
    </source>
</evidence>
<dbReference type="GO" id="GO:0045259">
    <property type="term" value="C:proton-transporting ATP synthase complex"/>
    <property type="evidence" value="ECO:0007669"/>
    <property type="project" value="UniProtKB-KW"/>
</dbReference>
<evidence type="ECO:0000256" key="9">
    <source>
        <dbReference type="ARBA" id="ARBA00023136"/>
    </source>
</evidence>
<feature type="transmembrane region" description="Helical" evidence="12">
    <location>
        <begin position="122"/>
        <end position="142"/>
    </location>
</feature>
<keyword evidence="13" id="KW-0496">Mitochondrion</keyword>
<dbReference type="GO" id="GO:0046933">
    <property type="term" value="F:proton-transporting ATP synthase activity, rotational mechanism"/>
    <property type="evidence" value="ECO:0007669"/>
    <property type="project" value="TreeGrafter"/>
</dbReference>
<feature type="transmembrane region" description="Helical" evidence="12">
    <location>
        <begin position="12"/>
        <end position="30"/>
    </location>
</feature>
<organism evidence="13">
    <name type="scientific">Platorchestia japonica</name>
    <dbReference type="NCBI Taxonomy" id="462861"/>
    <lineage>
        <taxon>Eukaryota</taxon>
        <taxon>Metazoa</taxon>
        <taxon>Ecdysozoa</taxon>
        <taxon>Arthropoda</taxon>
        <taxon>Crustacea</taxon>
        <taxon>Multicrustacea</taxon>
        <taxon>Malacostraca</taxon>
        <taxon>Eumalacostraca</taxon>
        <taxon>Peracarida</taxon>
        <taxon>Amphipoda</taxon>
        <taxon>Senticaudata</taxon>
        <taxon>Talitrida</taxon>
        <taxon>Talitroidea</taxon>
        <taxon>Talitridae</taxon>
        <taxon>Platorchestia</taxon>
    </lineage>
</organism>
<evidence type="ECO:0000256" key="5">
    <source>
        <dbReference type="ARBA" id="ARBA00022692"/>
    </source>
</evidence>
<dbReference type="EMBL" id="MG010370">
    <property type="protein sequence ID" value="AUO29126.1"/>
    <property type="molecule type" value="Genomic_DNA"/>
</dbReference>
<evidence type="ECO:0000256" key="7">
    <source>
        <dbReference type="ARBA" id="ARBA00022989"/>
    </source>
</evidence>
<protein>
    <recommendedName>
        <fullName evidence="11">ATP synthase subunit a</fullName>
    </recommendedName>
</protein>
<dbReference type="PRINTS" id="PR00123">
    <property type="entry name" value="ATPASEA"/>
</dbReference>
<accession>A0A343S9Z3</accession>
<feature type="transmembrane region" description="Helical" evidence="12">
    <location>
        <begin position="196"/>
        <end position="217"/>
    </location>
</feature>
<keyword evidence="10" id="KW-0066">ATP synthesis</keyword>
<feature type="transmembrane region" description="Helical" evidence="12">
    <location>
        <begin position="65"/>
        <end position="90"/>
    </location>
</feature>
<dbReference type="PANTHER" id="PTHR11410">
    <property type="entry name" value="ATP SYNTHASE SUBUNIT A"/>
    <property type="match status" value="1"/>
</dbReference>
<dbReference type="NCBIfam" id="TIGR01131">
    <property type="entry name" value="ATP_synt_6_or_A"/>
    <property type="match status" value="1"/>
</dbReference>
<evidence type="ECO:0000256" key="2">
    <source>
        <dbReference type="ARBA" id="ARBA00006810"/>
    </source>
</evidence>
<reference evidence="13" key="1">
    <citation type="journal article" date="2017" name="Mitochondrial DNA Part B Resour">
        <title>The complete mitochondrial genomes of two talitrid amphipods, Platorchestia japonica and P. parapacifica (Crustacea, Amphipoda).</title>
        <authorList>
            <person name="Yang H.-M."/>
            <person name="Song J.-H."/>
            <person name="Kim M.-S."/>
            <person name="Min G.-S."/>
        </authorList>
    </citation>
    <scope>NUCLEOTIDE SEQUENCE</scope>
    <source>
        <strain evidence="13">A</strain>
    </source>
</reference>
<keyword evidence="6" id="KW-0375">Hydrogen ion transport</keyword>
<comment type="similarity">
    <text evidence="2">Belongs to the ATPase A chain family.</text>
</comment>
<keyword evidence="3" id="KW-0813">Transport</keyword>
<dbReference type="PANTHER" id="PTHR11410:SF0">
    <property type="entry name" value="ATP SYNTHASE SUBUNIT A"/>
    <property type="match status" value="1"/>
</dbReference>
<evidence type="ECO:0000256" key="12">
    <source>
        <dbReference type="SAM" id="Phobius"/>
    </source>
</evidence>
<dbReference type="PROSITE" id="PS00449">
    <property type="entry name" value="ATPASE_A"/>
    <property type="match status" value="1"/>
</dbReference>
<keyword evidence="8" id="KW-0406">Ion transport</keyword>
<gene>
    <name evidence="13" type="primary">ATP6</name>
</gene>
<comment type="subcellular location">
    <subcellularLocation>
        <location evidence="1">Membrane</location>
        <topology evidence="1">Multi-pass membrane protein</topology>
    </subcellularLocation>
    <subcellularLocation>
        <location evidence="11">Mitochondrion inner membrane</location>
        <topology evidence="11">Multi-pass membrane protein</topology>
    </subcellularLocation>
</comment>